<feature type="transmembrane region" description="Helical" evidence="1">
    <location>
        <begin position="99"/>
        <end position="121"/>
    </location>
</feature>
<comment type="caution">
    <text evidence="2">The sequence shown here is derived from an EMBL/GenBank/DDBJ whole genome shotgun (WGS) entry which is preliminary data.</text>
</comment>
<dbReference type="EMBL" id="QZAL01000096">
    <property type="protein sequence ID" value="THW39125.1"/>
    <property type="molecule type" value="Genomic_DNA"/>
</dbReference>
<accession>A0A4S8XMM3</accession>
<organism evidence="2 3">
    <name type="scientific">Aureobasidium pullulans</name>
    <name type="common">Black yeast</name>
    <name type="synonym">Pullularia pullulans</name>
    <dbReference type="NCBI Taxonomy" id="5580"/>
    <lineage>
        <taxon>Eukaryota</taxon>
        <taxon>Fungi</taxon>
        <taxon>Dikarya</taxon>
        <taxon>Ascomycota</taxon>
        <taxon>Pezizomycotina</taxon>
        <taxon>Dothideomycetes</taxon>
        <taxon>Dothideomycetidae</taxon>
        <taxon>Dothideales</taxon>
        <taxon>Saccotheciaceae</taxon>
        <taxon>Aureobasidium</taxon>
    </lineage>
</organism>
<keyword evidence="1" id="KW-0472">Membrane</keyword>
<keyword evidence="1" id="KW-0812">Transmembrane</keyword>
<name>A0A4S8XMM3_AURPU</name>
<sequence length="158" mass="17175">MAGPDAKVDCEKGGGEMLEAHNRSAIDTRLHLHEPFHVAKAGAILQASGALSFLSALCVDALSRLLIIAQRTLITSALLSYLAGVAFVIYAVRSAGVRWRYIFFKAVFWADGCMKVCMYIIGTAADWRLAGAIMIGTVISVLEALYLDERFKSDVYGE</sequence>
<evidence type="ECO:0000256" key="1">
    <source>
        <dbReference type="SAM" id="Phobius"/>
    </source>
</evidence>
<dbReference type="Proteomes" id="UP000310687">
    <property type="component" value="Unassembled WGS sequence"/>
</dbReference>
<proteinExistence type="predicted"/>
<reference evidence="2 3" key="1">
    <citation type="submission" date="2018-10" db="EMBL/GenBank/DDBJ databases">
        <title>Fifty Aureobasidium pullulans genomes reveal a recombining polyextremotolerant generalist.</title>
        <authorList>
            <person name="Gostincar C."/>
            <person name="Turk M."/>
            <person name="Zajc J."/>
            <person name="Gunde-Cimerman N."/>
        </authorList>
    </citation>
    <scope>NUCLEOTIDE SEQUENCE [LARGE SCALE GENOMIC DNA]</scope>
    <source>
        <strain evidence="2 3">EXF-11013</strain>
    </source>
</reference>
<feature type="transmembrane region" description="Helical" evidence="1">
    <location>
        <begin position="127"/>
        <end position="147"/>
    </location>
</feature>
<feature type="transmembrane region" description="Helical" evidence="1">
    <location>
        <begin position="73"/>
        <end position="92"/>
    </location>
</feature>
<evidence type="ECO:0000313" key="3">
    <source>
        <dbReference type="Proteomes" id="UP000310687"/>
    </source>
</evidence>
<protein>
    <submittedName>
        <fullName evidence="2">Uncharacterized protein</fullName>
    </submittedName>
</protein>
<keyword evidence="1" id="KW-1133">Transmembrane helix</keyword>
<dbReference type="AlphaFoldDB" id="A0A4S8XMM3"/>
<evidence type="ECO:0000313" key="2">
    <source>
        <dbReference type="EMBL" id="THW39125.1"/>
    </source>
</evidence>
<gene>
    <name evidence="2" type="ORF">D6D22_06434</name>
</gene>